<comment type="caution">
    <text evidence="3">The sequence shown here is derived from an EMBL/GenBank/DDBJ whole genome shotgun (WGS) entry which is preliminary data.</text>
</comment>
<feature type="compositionally biased region" description="Polar residues" evidence="2">
    <location>
        <begin position="405"/>
        <end position="423"/>
    </location>
</feature>
<feature type="compositionally biased region" description="Low complexity" evidence="2">
    <location>
        <begin position="1"/>
        <end position="22"/>
    </location>
</feature>
<dbReference type="AlphaFoldDB" id="A0AAD1UIM0"/>
<feature type="region of interest" description="Disordered" evidence="2">
    <location>
        <begin position="43"/>
        <end position="111"/>
    </location>
</feature>
<feature type="compositionally biased region" description="Basic and acidic residues" evidence="2">
    <location>
        <begin position="43"/>
        <end position="65"/>
    </location>
</feature>
<evidence type="ECO:0000313" key="3">
    <source>
        <dbReference type="EMBL" id="CAI2367625.1"/>
    </source>
</evidence>
<feature type="region of interest" description="Disordered" evidence="2">
    <location>
        <begin position="165"/>
        <end position="193"/>
    </location>
</feature>
<evidence type="ECO:0000313" key="4">
    <source>
        <dbReference type="Proteomes" id="UP001295684"/>
    </source>
</evidence>
<keyword evidence="1" id="KW-0175">Coiled coil</keyword>
<evidence type="ECO:0000256" key="1">
    <source>
        <dbReference type="SAM" id="Coils"/>
    </source>
</evidence>
<gene>
    <name evidence="3" type="ORF">ECRASSUSDP1_LOCUS8913</name>
</gene>
<feature type="compositionally biased region" description="Acidic residues" evidence="2">
    <location>
        <begin position="333"/>
        <end position="342"/>
    </location>
</feature>
<feature type="region of interest" description="Disordered" evidence="2">
    <location>
        <begin position="1"/>
        <end position="28"/>
    </location>
</feature>
<reference evidence="3" key="1">
    <citation type="submission" date="2023-07" db="EMBL/GenBank/DDBJ databases">
        <authorList>
            <consortium name="AG Swart"/>
            <person name="Singh M."/>
            <person name="Singh A."/>
            <person name="Seah K."/>
            <person name="Emmerich C."/>
        </authorList>
    </citation>
    <scope>NUCLEOTIDE SEQUENCE</scope>
    <source>
        <strain evidence="3">DP1</strain>
    </source>
</reference>
<feature type="region of interest" description="Disordered" evidence="2">
    <location>
        <begin position="399"/>
        <end position="442"/>
    </location>
</feature>
<sequence length="479" mass="54560">MSSVVSGRKSIGSKSNKSGSSKRYANVSSRFWKPTISSKLKARELGLIKETEEENLNKEITENKPKTPQKFQRGKSPRSNKMYKSPAKPSSRLSNRFPSPAVKPRIPKVPRRINKVIKSKITNAKENKPFSPVVKKSALKKSVKKQKLINPVPVEGIDFRFEIPETLPKKRDKKLSEKVEEEKEAQKPASKELLDITNSNLDAISSSTPIRCLTGKSSVVRSSISLLQSDPGSGKSTPNVTPYKILRKNKENGKDGSKNIDDLTQKIKKLEEDIFKSKNMNYEDEYSENNEFLDGISQIDGNELLKKNLEDQGLLLVHDNVQKEEQTPKPVEENPEIGEENQDEDIAEIKELEAMIGQVFKTIKKDETLSNKLQSKIKAYESLTSDLLNSVSNVNKGENFEDSQEQVQTSWKTSKGSKLLSSARSARKRNKPGRRRRSNRNKTTYDCIEIYKQDCRDEEWFKDNEVWTRSRKRRNLGQN</sequence>
<proteinExistence type="predicted"/>
<feature type="coiled-coil region" evidence="1">
    <location>
        <begin position="253"/>
        <end position="280"/>
    </location>
</feature>
<organism evidence="3 4">
    <name type="scientific">Euplotes crassus</name>
    <dbReference type="NCBI Taxonomy" id="5936"/>
    <lineage>
        <taxon>Eukaryota</taxon>
        <taxon>Sar</taxon>
        <taxon>Alveolata</taxon>
        <taxon>Ciliophora</taxon>
        <taxon>Intramacronucleata</taxon>
        <taxon>Spirotrichea</taxon>
        <taxon>Hypotrichia</taxon>
        <taxon>Euplotida</taxon>
        <taxon>Euplotidae</taxon>
        <taxon>Moneuplotes</taxon>
    </lineage>
</organism>
<accession>A0AAD1UIM0</accession>
<feature type="compositionally biased region" description="Basic and acidic residues" evidence="2">
    <location>
        <begin position="320"/>
        <end position="332"/>
    </location>
</feature>
<name>A0AAD1UIM0_EUPCR</name>
<protein>
    <submittedName>
        <fullName evidence="3">Uncharacterized protein</fullName>
    </submittedName>
</protein>
<dbReference type="Proteomes" id="UP001295684">
    <property type="component" value="Unassembled WGS sequence"/>
</dbReference>
<feature type="compositionally biased region" description="Basic residues" evidence="2">
    <location>
        <begin position="425"/>
        <end position="440"/>
    </location>
</feature>
<feature type="region of interest" description="Disordered" evidence="2">
    <location>
        <begin position="319"/>
        <end position="342"/>
    </location>
</feature>
<evidence type="ECO:0000256" key="2">
    <source>
        <dbReference type="SAM" id="MobiDB-lite"/>
    </source>
</evidence>
<keyword evidence="4" id="KW-1185">Reference proteome</keyword>
<dbReference type="EMBL" id="CAMPGE010008740">
    <property type="protein sequence ID" value="CAI2367625.1"/>
    <property type="molecule type" value="Genomic_DNA"/>
</dbReference>